<dbReference type="Proteomes" id="UP000186817">
    <property type="component" value="Unassembled WGS sequence"/>
</dbReference>
<feature type="transmembrane region" description="Helical" evidence="7">
    <location>
        <begin position="733"/>
        <end position="756"/>
    </location>
</feature>
<evidence type="ECO:0000256" key="4">
    <source>
        <dbReference type="ARBA" id="ARBA00022989"/>
    </source>
</evidence>
<evidence type="ECO:0000256" key="6">
    <source>
        <dbReference type="SAM" id="MobiDB-lite"/>
    </source>
</evidence>
<feature type="transmembrane region" description="Helical" evidence="7">
    <location>
        <begin position="164"/>
        <end position="184"/>
    </location>
</feature>
<evidence type="ECO:0000256" key="7">
    <source>
        <dbReference type="SAM" id="Phobius"/>
    </source>
</evidence>
<comment type="subcellular location">
    <subcellularLocation>
        <location evidence="1">Membrane</location>
        <topology evidence="1">Multi-pass membrane protein</topology>
    </subcellularLocation>
</comment>
<keyword evidence="9" id="KW-1185">Reference proteome</keyword>
<evidence type="ECO:0000256" key="5">
    <source>
        <dbReference type="ARBA" id="ARBA00023136"/>
    </source>
</evidence>
<dbReference type="PANTHER" id="PTHR42893">
    <property type="entry name" value="PROTEIN DETOXIFICATION 44, CHLOROPLASTIC-RELATED"/>
    <property type="match status" value="1"/>
</dbReference>
<evidence type="ECO:0000313" key="9">
    <source>
        <dbReference type="Proteomes" id="UP000186817"/>
    </source>
</evidence>
<dbReference type="InterPro" id="IPR044644">
    <property type="entry name" value="DinF-like"/>
</dbReference>
<accession>A0A1Q9D923</accession>
<feature type="transmembrane region" description="Helical" evidence="7">
    <location>
        <begin position="233"/>
        <end position="255"/>
    </location>
</feature>
<dbReference type="PANTHER" id="PTHR42893:SF9">
    <property type="entry name" value="PROTEIN DETOXIFICATION 46, CHLOROPLASTIC"/>
    <property type="match status" value="1"/>
</dbReference>
<evidence type="ECO:0000256" key="2">
    <source>
        <dbReference type="ARBA" id="ARBA00010199"/>
    </source>
</evidence>
<dbReference type="OrthoDB" id="423427at2759"/>
<feature type="region of interest" description="Disordered" evidence="6">
    <location>
        <begin position="341"/>
        <end position="360"/>
    </location>
</feature>
<name>A0A1Q9D923_SYMMI</name>
<feature type="transmembrane region" description="Helical" evidence="7">
    <location>
        <begin position="275"/>
        <end position="296"/>
    </location>
</feature>
<evidence type="ECO:0000313" key="8">
    <source>
        <dbReference type="EMBL" id="OLP91666.1"/>
    </source>
</evidence>
<keyword evidence="4 7" id="KW-1133">Transmembrane helix</keyword>
<evidence type="ECO:0000256" key="1">
    <source>
        <dbReference type="ARBA" id="ARBA00004141"/>
    </source>
</evidence>
<comment type="caution">
    <text evidence="8">The sequence shown here is derived from an EMBL/GenBank/DDBJ whole genome shotgun (WGS) entry which is preliminary data.</text>
</comment>
<dbReference type="AlphaFoldDB" id="A0A1Q9D923"/>
<feature type="transmembrane region" description="Helical" evidence="7">
    <location>
        <begin position="132"/>
        <end position="152"/>
    </location>
</feature>
<sequence length="835" mass="89223">MDPQSAQRIAKLDEVLRQVPYQYQREADDVHRQYSGRLTAHVCARLSAELPLVLGAGLGLQVARKGRDGRGDGALPAKEAREGAPGVRLPEILRFVWPVMLTLLASTLQGLIDSVFVGRCGGSDLGAESALSSVQGVLSFTAIGTLNVLAAAGGTPQDDEHERLLLRSLTVATTVGCVLVKIRAFGLPLDSLFRVANAGLLSIRDSRTGLQVVALQSLLNGVGDALICPSMGIAGAAVTTVVAQAVTTAAMVVSLRRKGLVRHFRLPALRDSLDFLAFALPVCLTLALKVASVQFLGIAAAARGVVAAAAHQITKSLLWVFGLLASESDVVGGWLQQARKVPGTQREGSGEEADLTDDDHVSLPSLDKHSLGAAVVLRCLQAGHFSWNSNCAILRSLEDLDIFYPGLNEAVMADIVFMTANATDWTLGCLQKAVGLPSDAYRKNLEDFLADALGASGEFLTSWRHLNEGSEAVDLAISWLCHVNWEYAFFPSEDGDRPAVLLVLFTVNDIAGCLVAVDREADPAGAAAALVCELPLCPENDAAVLGGCHPYHADGYHLSPDGIAALTGMLTDYLEDAAIVVSDSTLCAVVVDKATEEEQAWWDEWYSTHRGTSNDLLALREQVQTCCRFVSGWIAYDPVREDFQEDVDTELKVLLVVAGNDLTLREWQEDAEELSSTAQAFLPASMQSGDVRTASQTLRLLLKLGASGALATAGLLCLVTAKGGLRIFCEDPAVLSAVPLVSLSCCILLTPFAFCMEGAHIAAQRQQWLSRRLCLLTSLVGLTFRFALPADAGLSQVWAVFAAYLLGRAIWYAWGLWGPQGVLKKAKVTVESNTP</sequence>
<reference evidence="8 9" key="1">
    <citation type="submission" date="2016-02" db="EMBL/GenBank/DDBJ databases">
        <title>Genome analysis of coral dinoflagellate symbionts highlights evolutionary adaptations to a symbiotic lifestyle.</title>
        <authorList>
            <person name="Aranda M."/>
            <person name="Li Y."/>
            <person name="Liew Y.J."/>
            <person name="Baumgarten S."/>
            <person name="Simakov O."/>
            <person name="Wilson M."/>
            <person name="Piel J."/>
            <person name="Ashoor H."/>
            <person name="Bougouffa S."/>
            <person name="Bajic V.B."/>
            <person name="Ryu T."/>
            <person name="Ravasi T."/>
            <person name="Bayer T."/>
            <person name="Micklem G."/>
            <person name="Kim H."/>
            <person name="Bhak J."/>
            <person name="Lajeunesse T.C."/>
            <person name="Voolstra C.R."/>
        </authorList>
    </citation>
    <scope>NUCLEOTIDE SEQUENCE [LARGE SCALE GENOMIC DNA]</scope>
    <source>
        <strain evidence="8 9">CCMP2467</strain>
    </source>
</reference>
<feature type="transmembrane region" description="Helical" evidence="7">
    <location>
        <begin position="95"/>
        <end position="112"/>
    </location>
</feature>
<comment type="similarity">
    <text evidence="2">Belongs to the multi antimicrobial extrusion (MATE) (TC 2.A.66.1) family.</text>
</comment>
<proteinExistence type="inferred from homology"/>
<protein>
    <submittedName>
        <fullName evidence="8">MATE efflux family protein 4, chloroplastic</fullName>
    </submittedName>
</protein>
<keyword evidence="5 7" id="KW-0472">Membrane</keyword>
<dbReference type="EMBL" id="LSRX01000655">
    <property type="protein sequence ID" value="OLP91666.1"/>
    <property type="molecule type" value="Genomic_DNA"/>
</dbReference>
<gene>
    <name evidence="8" type="primary">DTX46</name>
    <name evidence="8" type="ORF">AK812_SmicGene26618</name>
</gene>
<feature type="transmembrane region" description="Helical" evidence="7">
    <location>
        <begin position="768"/>
        <end position="788"/>
    </location>
</feature>
<evidence type="ECO:0000256" key="3">
    <source>
        <dbReference type="ARBA" id="ARBA00022692"/>
    </source>
</evidence>
<dbReference type="GO" id="GO:0016020">
    <property type="term" value="C:membrane"/>
    <property type="evidence" value="ECO:0007669"/>
    <property type="project" value="UniProtKB-SubCell"/>
</dbReference>
<feature type="transmembrane region" description="Helical" evidence="7">
    <location>
        <begin position="794"/>
        <end position="817"/>
    </location>
</feature>
<organism evidence="8 9">
    <name type="scientific">Symbiodinium microadriaticum</name>
    <name type="common">Dinoflagellate</name>
    <name type="synonym">Zooxanthella microadriatica</name>
    <dbReference type="NCBI Taxonomy" id="2951"/>
    <lineage>
        <taxon>Eukaryota</taxon>
        <taxon>Sar</taxon>
        <taxon>Alveolata</taxon>
        <taxon>Dinophyceae</taxon>
        <taxon>Suessiales</taxon>
        <taxon>Symbiodiniaceae</taxon>
        <taxon>Symbiodinium</taxon>
    </lineage>
</organism>
<keyword evidence="3 7" id="KW-0812">Transmembrane</keyword>